<dbReference type="STRING" id="1392247.A0A3N4KJ30"/>
<accession>A0A3N4KJ30</accession>
<gene>
    <name evidence="3" type="ORF">P167DRAFT_359293</name>
</gene>
<dbReference type="GO" id="GO:0070492">
    <property type="term" value="F:oligosaccharide binding"/>
    <property type="evidence" value="ECO:0007669"/>
    <property type="project" value="TreeGrafter"/>
</dbReference>
<reference evidence="3 4" key="1">
    <citation type="journal article" date="2018" name="Nat. Ecol. Evol.">
        <title>Pezizomycetes genomes reveal the molecular basis of ectomycorrhizal truffle lifestyle.</title>
        <authorList>
            <person name="Murat C."/>
            <person name="Payen T."/>
            <person name="Noel B."/>
            <person name="Kuo A."/>
            <person name="Morin E."/>
            <person name="Chen J."/>
            <person name="Kohler A."/>
            <person name="Krizsan K."/>
            <person name="Balestrini R."/>
            <person name="Da Silva C."/>
            <person name="Montanini B."/>
            <person name="Hainaut M."/>
            <person name="Levati E."/>
            <person name="Barry K.W."/>
            <person name="Belfiori B."/>
            <person name="Cichocki N."/>
            <person name="Clum A."/>
            <person name="Dockter R.B."/>
            <person name="Fauchery L."/>
            <person name="Guy J."/>
            <person name="Iotti M."/>
            <person name="Le Tacon F."/>
            <person name="Lindquist E.A."/>
            <person name="Lipzen A."/>
            <person name="Malagnac F."/>
            <person name="Mello A."/>
            <person name="Molinier V."/>
            <person name="Miyauchi S."/>
            <person name="Poulain J."/>
            <person name="Riccioni C."/>
            <person name="Rubini A."/>
            <person name="Sitrit Y."/>
            <person name="Splivallo R."/>
            <person name="Traeger S."/>
            <person name="Wang M."/>
            <person name="Zifcakova L."/>
            <person name="Wipf D."/>
            <person name="Zambonelli A."/>
            <person name="Paolocci F."/>
            <person name="Nowrousian M."/>
            <person name="Ottonello S."/>
            <person name="Baldrian P."/>
            <person name="Spatafora J.W."/>
            <person name="Henrissat B."/>
            <person name="Nagy L.G."/>
            <person name="Aury J.M."/>
            <person name="Wincker P."/>
            <person name="Grigoriev I.V."/>
            <person name="Bonfante P."/>
            <person name="Martin F.M."/>
        </authorList>
    </citation>
    <scope>NUCLEOTIDE SEQUENCE [LARGE SCALE GENOMIC DNA]</scope>
    <source>
        <strain evidence="3 4">CCBAS932</strain>
    </source>
</reference>
<dbReference type="SUPFAM" id="SSF141086">
    <property type="entry name" value="Agglutinin HPA-like"/>
    <property type="match status" value="3"/>
</dbReference>
<dbReference type="Gene3D" id="6.10.250.3110">
    <property type="match status" value="1"/>
</dbReference>
<feature type="domain" description="H-type lectin" evidence="2">
    <location>
        <begin position="342"/>
        <end position="408"/>
    </location>
</feature>
<name>A0A3N4KJ30_9PEZI</name>
<keyword evidence="4" id="KW-1185">Reference proteome</keyword>
<dbReference type="PANTHER" id="PTHR46938">
    <property type="entry name" value="DISCOIDIN-1 SUBUNIT A-RELATED-RELATED"/>
    <property type="match status" value="1"/>
</dbReference>
<dbReference type="AlphaFoldDB" id="A0A3N4KJ30"/>
<dbReference type="InParanoid" id="A0A3N4KJ30"/>
<dbReference type="Proteomes" id="UP000277580">
    <property type="component" value="Unassembled WGS sequence"/>
</dbReference>
<dbReference type="GO" id="GO:0098609">
    <property type="term" value="P:cell-cell adhesion"/>
    <property type="evidence" value="ECO:0007669"/>
    <property type="project" value="TreeGrafter"/>
</dbReference>
<keyword evidence="1" id="KW-0175">Coiled coil</keyword>
<dbReference type="GO" id="GO:0098636">
    <property type="term" value="C:protein complex involved in cell adhesion"/>
    <property type="evidence" value="ECO:0007669"/>
    <property type="project" value="TreeGrafter"/>
</dbReference>
<dbReference type="Pfam" id="PF09458">
    <property type="entry name" value="H_lectin"/>
    <property type="match status" value="3"/>
</dbReference>
<dbReference type="InterPro" id="IPR037221">
    <property type="entry name" value="H-type_lectin_dom_sf"/>
</dbReference>
<dbReference type="InterPro" id="IPR019019">
    <property type="entry name" value="H-type_lectin_domain"/>
</dbReference>
<dbReference type="GO" id="GO:0009986">
    <property type="term" value="C:cell surface"/>
    <property type="evidence" value="ECO:0007669"/>
    <property type="project" value="TreeGrafter"/>
</dbReference>
<evidence type="ECO:0000259" key="2">
    <source>
        <dbReference type="Pfam" id="PF09458"/>
    </source>
</evidence>
<evidence type="ECO:0000313" key="3">
    <source>
        <dbReference type="EMBL" id="RPB08331.1"/>
    </source>
</evidence>
<evidence type="ECO:0000256" key="1">
    <source>
        <dbReference type="SAM" id="Coils"/>
    </source>
</evidence>
<dbReference type="Gene3D" id="1.10.287.1490">
    <property type="match status" value="1"/>
</dbReference>
<dbReference type="EMBL" id="ML119165">
    <property type="protein sequence ID" value="RPB08331.1"/>
    <property type="molecule type" value="Genomic_DNA"/>
</dbReference>
<dbReference type="OrthoDB" id="291007at2759"/>
<feature type="coiled-coil region" evidence="1">
    <location>
        <begin position="18"/>
        <end position="220"/>
    </location>
</feature>
<organism evidence="3 4">
    <name type="scientific">Morchella conica CCBAS932</name>
    <dbReference type="NCBI Taxonomy" id="1392247"/>
    <lineage>
        <taxon>Eukaryota</taxon>
        <taxon>Fungi</taxon>
        <taxon>Dikarya</taxon>
        <taxon>Ascomycota</taxon>
        <taxon>Pezizomycotina</taxon>
        <taxon>Pezizomycetes</taxon>
        <taxon>Pezizales</taxon>
        <taxon>Morchellaceae</taxon>
        <taxon>Morchella</taxon>
    </lineage>
</organism>
<protein>
    <recommendedName>
        <fullName evidence="2">H-type lectin domain-containing protein</fullName>
    </recommendedName>
</protein>
<dbReference type="GO" id="GO:0046871">
    <property type="term" value="F:N-acetylgalactosamine binding"/>
    <property type="evidence" value="ECO:0007669"/>
    <property type="project" value="TreeGrafter"/>
</dbReference>
<sequence length="503" mass="57968">MVYPSSVDKNSQDLTTALHDCVEELETLQKSNDQLKAEITRLQAIITGLVDPQELDVLLQTIEQLREQLEALQESIDRLQAELEALKESNDQHRVELDVLRQSNDQLRAELEAFRRSNHYLRAELETLQQSNDQLTKEIAQLQATIGSLLEPQEVDILLRSIHQLTGEHETLRKSNDQLKAQLEPLQQSNDQYRVELDTLRQSNNQLKTELQQLKSTTREVKKPLGFVIGSFHTDDIRPRNRPEQKCSKEIIFETPYPEKPTSVLLGLTDIDVANWEHVRIYSHTSNILNDRFTVHLDTWEVANLHGCGCAWLEIAADHDPDLRFGAVAWGQPWTTEMERFTRRVSFEHEYSFPPVVVVWLSALAMDKRTDWRVKTYVSQVTTTGFTLHIDTWGDSNLYGAESTWLAYPADMPRILSGSYNTLQVRLSHPARQVTTGTVDFGNTFQTTPRVFVALNYIDMDHVRNLRFFMRQVVVDRSKMDWSLNTWEDSILYAAGASYIAME</sequence>
<proteinExistence type="predicted"/>
<feature type="domain" description="H-type lectin" evidence="2">
    <location>
        <begin position="438"/>
        <end position="502"/>
    </location>
</feature>
<dbReference type="Gene3D" id="2.60.40.2080">
    <property type="match status" value="3"/>
</dbReference>
<feature type="domain" description="H-type lectin" evidence="2">
    <location>
        <begin position="249"/>
        <end position="313"/>
    </location>
</feature>
<dbReference type="GO" id="GO:0030247">
    <property type="term" value="F:polysaccharide binding"/>
    <property type="evidence" value="ECO:0007669"/>
    <property type="project" value="TreeGrafter"/>
</dbReference>
<evidence type="ECO:0000313" key="4">
    <source>
        <dbReference type="Proteomes" id="UP000277580"/>
    </source>
</evidence>
<dbReference type="InterPro" id="IPR052487">
    <property type="entry name" value="Galactose-binding_lectin"/>
</dbReference>